<dbReference type="EMBL" id="VXBA01003380">
    <property type="protein sequence ID" value="NXM72792.1"/>
    <property type="molecule type" value="Genomic_DNA"/>
</dbReference>
<keyword evidence="1" id="KW-0808">Transferase</keyword>
<evidence type="ECO:0000313" key="9">
    <source>
        <dbReference type="Proteomes" id="UP000553648"/>
    </source>
</evidence>
<comment type="caution">
    <text evidence="8">The sequence shown here is derived from an EMBL/GenBank/DDBJ whole genome shotgun (WGS) entry which is preliminary data.</text>
</comment>
<keyword evidence="3" id="KW-0540">Nuclease</keyword>
<protein>
    <submittedName>
        <fullName evidence="8">POK6 protein</fullName>
    </submittedName>
</protein>
<feature type="non-terminal residue" evidence="8">
    <location>
        <position position="57"/>
    </location>
</feature>
<evidence type="ECO:0000256" key="4">
    <source>
        <dbReference type="ARBA" id="ARBA00022759"/>
    </source>
</evidence>
<dbReference type="InterPro" id="IPR043502">
    <property type="entry name" value="DNA/RNA_pol_sf"/>
</dbReference>
<dbReference type="SUPFAM" id="SSF56672">
    <property type="entry name" value="DNA/RNA polymerases"/>
    <property type="match status" value="1"/>
</dbReference>
<sequence>EVRPQPLQLKVPEKLTLNDLQQLLGAINWLRPVLGITTEELHPLFELLKGDPSLTSA</sequence>
<evidence type="ECO:0000256" key="2">
    <source>
        <dbReference type="ARBA" id="ARBA00022695"/>
    </source>
</evidence>
<keyword evidence="6" id="KW-0695">RNA-directed DNA polymerase</keyword>
<dbReference type="PANTHER" id="PTHR41694:SF3">
    <property type="entry name" value="RNA-DIRECTED DNA POLYMERASE-RELATED"/>
    <property type="match status" value="1"/>
</dbReference>
<keyword evidence="4" id="KW-0255">Endonuclease</keyword>
<keyword evidence="2" id="KW-0548">Nucleotidyltransferase</keyword>
<gene>
    <name evidence="8" type="primary">Ervk6_1</name>
    <name evidence="8" type="ORF">SERLUN_R15226</name>
</gene>
<dbReference type="OrthoDB" id="422540at2759"/>
<name>A0A7L1D720_9PASS</name>
<dbReference type="InterPro" id="IPR010661">
    <property type="entry name" value="RVT_thumb"/>
</dbReference>
<evidence type="ECO:0000256" key="5">
    <source>
        <dbReference type="ARBA" id="ARBA00022801"/>
    </source>
</evidence>
<proteinExistence type="predicted"/>
<reference evidence="8 9" key="1">
    <citation type="submission" date="2019-09" db="EMBL/GenBank/DDBJ databases">
        <title>Bird 10,000 Genomes (B10K) Project - Family phase.</title>
        <authorList>
            <person name="Zhang G."/>
        </authorList>
    </citation>
    <scope>NUCLEOTIDE SEQUENCE [LARGE SCALE GENOMIC DNA]</scope>
    <source>
        <strain evidence="8">B10K-DU-002-03</strain>
        <tissue evidence="8">Muscle</tissue>
    </source>
</reference>
<dbReference type="GO" id="GO:0035613">
    <property type="term" value="F:RNA stem-loop binding"/>
    <property type="evidence" value="ECO:0007669"/>
    <property type="project" value="TreeGrafter"/>
</dbReference>
<keyword evidence="5" id="KW-0378">Hydrolase</keyword>
<dbReference type="GO" id="GO:0003964">
    <property type="term" value="F:RNA-directed DNA polymerase activity"/>
    <property type="evidence" value="ECO:0007669"/>
    <property type="project" value="UniProtKB-KW"/>
</dbReference>
<dbReference type="GO" id="GO:0004519">
    <property type="term" value="F:endonuclease activity"/>
    <property type="evidence" value="ECO:0007669"/>
    <property type="project" value="UniProtKB-KW"/>
</dbReference>
<dbReference type="InterPro" id="IPR043128">
    <property type="entry name" value="Rev_trsase/Diguanyl_cyclase"/>
</dbReference>
<evidence type="ECO:0000313" key="8">
    <source>
        <dbReference type="EMBL" id="NXM72792.1"/>
    </source>
</evidence>
<dbReference type="Proteomes" id="UP000553648">
    <property type="component" value="Unassembled WGS sequence"/>
</dbReference>
<evidence type="ECO:0000259" key="7">
    <source>
        <dbReference type="Pfam" id="PF06817"/>
    </source>
</evidence>
<feature type="domain" description="Reverse transcriptase thumb" evidence="7">
    <location>
        <begin position="4"/>
        <end position="56"/>
    </location>
</feature>
<dbReference type="Gene3D" id="3.30.70.270">
    <property type="match status" value="1"/>
</dbReference>
<dbReference type="PANTHER" id="PTHR41694">
    <property type="entry name" value="ENDOGENOUS RETROVIRUS GROUP K MEMBER POL PROTEIN"/>
    <property type="match status" value="1"/>
</dbReference>
<organism evidence="8 9">
    <name type="scientific">Serilophus lunatus</name>
    <name type="common">silver-breasted broadbill</name>
    <dbReference type="NCBI Taxonomy" id="239386"/>
    <lineage>
        <taxon>Eukaryota</taxon>
        <taxon>Metazoa</taxon>
        <taxon>Chordata</taxon>
        <taxon>Craniata</taxon>
        <taxon>Vertebrata</taxon>
        <taxon>Euteleostomi</taxon>
        <taxon>Archelosauria</taxon>
        <taxon>Archosauria</taxon>
        <taxon>Dinosauria</taxon>
        <taxon>Saurischia</taxon>
        <taxon>Theropoda</taxon>
        <taxon>Coelurosauria</taxon>
        <taxon>Aves</taxon>
        <taxon>Neognathae</taxon>
        <taxon>Neoaves</taxon>
        <taxon>Telluraves</taxon>
        <taxon>Australaves</taxon>
        <taxon>Passeriformes</taxon>
        <taxon>Eurylaimidae</taxon>
        <taxon>Serilophus</taxon>
    </lineage>
</organism>
<accession>A0A7L1D720</accession>
<dbReference type="AlphaFoldDB" id="A0A7L1D720"/>
<keyword evidence="9" id="KW-1185">Reference proteome</keyword>
<evidence type="ECO:0000256" key="3">
    <source>
        <dbReference type="ARBA" id="ARBA00022722"/>
    </source>
</evidence>
<dbReference type="GO" id="GO:0016787">
    <property type="term" value="F:hydrolase activity"/>
    <property type="evidence" value="ECO:0007669"/>
    <property type="project" value="UniProtKB-KW"/>
</dbReference>
<feature type="non-terminal residue" evidence="8">
    <location>
        <position position="1"/>
    </location>
</feature>
<dbReference type="Pfam" id="PF06817">
    <property type="entry name" value="RVT_thumb"/>
    <property type="match status" value="1"/>
</dbReference>
<evidence type="ECO:0000256" key="1">
    <source>
        <dbReference type="ARBA" id="ARBA00022679"/>
    </source>
</evidence>
<evidence type="ECO:0000256" key="6">
    <source>
        <dbReference type="ARBA" id="ARBA00022918"/>
    </source>
</evidence>